<dbReference type="SMART" id="SM00852">
    <property type="entry name" value="MoCF_biosynth"/>
    <property type="match status" value="1"/>
</dbReference>
<evidence type="ECO:0000313" key="14">
    <source>
        <dbReference type="Proteomes" id="UP000194946"/>
    </source>
</evidence>
<dbReference type="PANTHER" id="PTHR10192:SF5">
    <property type="entry name" value="GEPHYRIN"/>
    <property type="match status" value="1"/>
</dbReference>
<evidence type="ECO:0000256" key="4">
    <source>
        <dbReference type="ARBA" id="ARBA00010763"/>
    </source>
</evidence>
<dbReference type="PANTHER" id="PTHR10192">
    <property type="entry name" value="MOLYBDOPTERIN BIOSYNTHESIS PROTEIN"/>
    <property type="match status" value="1"/>
</dbReference>
<keyword evidence="6 11" id="KW-0808">Transferase</keyword>
<dbReference type="SUPFAM" id="SSF63867">
    <property type="entry name" value="MoeA C-terminal domain-like"/>
    <property type="match status" value="1"/>
</dbReference>
<dbReference type="GO" id="GO:0061599">
    <property type="term" value="F:molybdopterin molybdotransferase activity"/>
    <property type="evidence" value="ECO:0007669"/>
    <property type="project" value="UniProtKB-UniRule"/>
</dbReference>
<keyword evidence="8 11" id="KW-0460">Magnesium</keyword>
<evidence type="ECO:0000256" key="9">
    <source>
        <dbReference type="ARBA" id="ARBA00023150"/>
    </source>
</evidence>
<evidence type="ECO:0000256" key="5">
    <source>
        <dbReference type="ARBA" id="ARBA00022505"/>
    </source>
</evidence>
<sequence length="403" mass="44040">MLDYYQALHDLLTQNIPSLKKQTVSLQEADCLILAENLTVQYDTPFFSNSAMDGYALGGDIDTCQEWKIIHRIAAGDTAQSMTLKTGEAARIFTGAPIPEGTTAVIQQENTEVNDSILTLTSPVKKGQNIRYQAEELKKGDVFLSSGQYITPAVIALLASQGYAQIPVFKPLTIYVFSTGNELINPGETLSAGQIYDANRYLLLSWLKQTPHQIIDAGTLPDNKEATEQALSNASQKADIIITSGGVSVGEEDHVHAAITKLGKLTLWKLAIKPGKPFAWGEIDKATVFMLPGNPVSTFVTFQQLVVPALKRLSGIALEHCMPKAVMAKTTFSTKKTQSRKEFLRVQLQPSATGLYVKLLSHQGSAMLSAFTQADALAEIPENTLVHENDYIKVYPLSYNFNA</sequence>
<evidence type="ECO:0000256" key="1">
    <source>
        <dbReference type="ARBA" id="ARBA00001946"/>
    </source>
</evidence>
<name>A0A251ZVU3_9PROT</name>
<dbReference type="InterPro" id="IPR036425">
    <property type="entry name" value="MoaB/Mog-like_dom_sf"/>
</dbReference>
<comment type="similarity">
    <text evidence="4 11">Belongs to the MoeA family.</text>
</comment>
<comment type="caution">
    <text evidence="13">The sequence shown here is derived from an EMBL/GenBank/DDBJ whole genome shotgun (WGS) entry which is preliminary data.</text>
</comment>
<dbReference type="Gene3D" id="3.40.980.10">
    <property type="entry name" value="MoaB/Mog-like domain"/>
    <property type="match status" value="1"/>
</dbReference>
<protein>
    <recommendedName>
        <fullName evidence="11">Molybdopterin molybdenumtransferase</fullName>
        <ecNumber evidence="11">2.10.1.1</ecNumber>
    </recommendedName>
</protein>
<comment type="pathway">
    <text evidence="3 11">Cofactor biosynthesis; molybdopterin biosynthesis.</text>
</comment>
<feature type="domain" description="MoaB/Mog" evidence="12">
    <location>
        <begin position="175"/>
        <end position="312"/>
    </location>
</feature>
<evidence type="ECO:0000256" key="10">
    <source>
        <dbReference type="ARBA" id="ARBA00047317"/>
    </source>
</evidence>
<keyword evidence="9 11" id="KW-0501">Molybdenum cofactor biosynthesis</keyword>
<keyword evidence="14" id="KW-1185">Reference proteome</keyword>
<comment type="cofactor">
    <cofactor evidence="1 11">
        <name>Mg(2+)</name>
        <dbReference type="ChEBI" id="CHEBI:18420"/>
    </cofactor>
</comment>
<dbReference type="NCBIfam" id="NF045515">
    <property type="entry name" value="Glp_gephyrin"/>
    <property type="match status" value="1"/>
</dbReference>
<reference evidence="14" key="1">
    <citation type="submission" date="2014-06" db="EMBL/GenBank/DDBJ databases">
        <authorList>
            <person name="Winans N.J."/>
            <person name="Newell P.D."/>
            <person name="Douglas A.E."/>
        </authorList>
    </citation>
    <scope>NUCLEOTIDE SEQUENCE [LARGE SCALE GENOMIC DNA]</scope>
    <source>
        <strain evidence="14">DmL_052</strain>
    </source>
</reference>
<dbReference type="EC" id="2.10.1.1" evidence="11"/>
<dbReference type="Pfam" id="PF03453">
    <property type="entry name" value="MoeA_N"/>
    <property type="match status" value="1"/>
</dbReference>
<proteinExistence type="inferred from homology"/>
<dbReference type="InterPro" id="IPR036135">
    <property type="entry name" value="MoeA_linker/N_sf"/>
</dbReference>
<dbReference type="NCBIfam" id="TIGR00177">
    <property type="entry name" value="molyb_syn"/>
    <property type="match status" value="1"/>
</dbReference>
<dbReference type="InterPro" id="IPR036688">
    <property type="entry name" value="MoeA_C_domain_IV_sf"/>
</dbReference>
<dbReference type="InterPro" id="IPR005110">
    <property type="entry name" value="MoeA_linker/N"/>
</dbReference>
<dbReference type="SUPFAM" id="SSF53218">
    <property type="entry name" value="Molybdenum cofactor biosynthesis proteins"/>
    <property type="match status" value="1"/>
</dbReference>
<dbReference type="Gene3D" id="2.170.190.11">
    <property type="entry name" value="Molybdopterin biosynthesis moea protein, domain 3"/>
    <property type="match status" value="1"/>
</dbReference>
<keyword evidence="7 11" id="KW-0479">Metal-binding</keyword>
<evidence type="ECO:0000256" key="2">
    <source>
        <dbReference type="ARBA" id="ARBA00002901"/>
    </source>
</evidence>
<dbReference type="Pfam" id="PF00994">
    <property type="entry name" value="MoCF_biosynth"/>
    <property type="match status" value="1"/>
</dbReference>
<dbReference type="Gene3D" id="3.90.105.10">
    <property type="entry name" value="Molybdopterin biosynthesis moea protein, domain 2"/>
    <property type="match status" value="1"/>
</dbReference>
<dbReference type="GO" id="GO:0046872">
    <property type="term" value="F:metal ion binding"/>
    <property type="evidence" value="ECO:0007669"/>
    <property type="project" value="UniProtKB-UniRule"/>
</dbReference>
<keyword evidence="5 11" id="KW-0500">Molybdenum</keyword>
<evidence type="ECO:0000256" key="6">
    <source>
        <dbReference type="ARBA" id="ARBA00022679"/>
    </source>
</evidence>
<dbReference type="InterPro" id="IPR005111">
    <property type="entry name" value="MoeA_C_domain_IV"/>
</dbReference>
<dbReference type="FunFam" id="3.40.980.10:FF:000004">
    <property type="entry name" value="Molybdopterin molybdenumtransferase"/>
    <property type="match status" value="1"/>
</dbReference>
<comment type="catalytic activity">
    <reaction evidence="10">
        <text>adenylyl-molybdopterin + molybdate = Mo-molybdopterin + AMP + H(+)</text>
        <dbReference type="Rhea" id="RHEA:35047"/>
        <dbReference type="ChEBI" id="CHEBI:15378"/>
        <dbReference type="ChEBI" id="CHEBI:36264"/>
        <dbReference type="ChEBI" id="CHEBI:62727"/>
        <dbReference type="ChEBI" id="CHEBI:71302"/>
        <dbReference type="ChEBI" id="CHEBI:456215"/>
        <dbReference type="EC" id="2.10.1.1"/>
    </reaction>
</comment>
<dbReference type="Gene3D" id="2.40.340.10">
    <property type="entry name" value="MoeA, C-terminal, domain IV"/>
    <property type="match status" value="1"/>
</dbReference>
<dbReference type="RefSeq" id="WP_086632194.1">
    <property type="nucleotide sequence ID" value="NZ_JOPB01000005.1"/>
</dbReference>
<dbReference type="CDD" id="cd00887">
    <property type="entry name" value="MoeA"/>
    <property type="match status" value="1"/>
</dbReference>
<evidence type="ECO:0000313" key="13">
    <source>
        <dbReference type="EMBL" id="OUI78788.1"/>
    </source>
</evidence>
<evidence type="ECO:0000259" key="12">
    <source>
        <dbReference type="SMART" id="SM00852"/>
    </source>
</evidence>
<dbReference type="Proteomes" id="UP000194946">
    <property type="component" value="Unassembled WGS sequence"/>
</dbReference>
<dbReference type="UniPathway" id="UPA00344"/>
<dbReference type="InterPro" id="IPR001453">
    <property type="entry name" value="MoaB/Mog_dom"/>
</dbReference>
<accession>A0A251ZVU3</accession>
<evidence type="ECO:0000256" key="3">
    <source>
        <dbReference type="ARBA" id="ARBA00005046"/>
    </source>
</evidence>
<organism evidence="13 14">
    <name type="scientific">Commensalibacter intestini</name>
    <dbReference type="NCBI Taxonomy" id="479936"/>
    <lineage>
        <taxon>Bacteria</taxon>
        <taxon>Pseudomonadati</taxon>
        <taxon>Pseudomonadota</taxon>
        <taxon>Alphaproteobacteria</taxon>
        <taxon>Acetobacterales</taxon>
        <taxon>Acetobacteraceae</taxon>
    </lineage>
</organism>
<dbReference type="Pfam" id="PF03454">
    <property type="entry name" value="MoeA_C"/>
    <property type="match status" value="1"/>
</dbReference>
<dbReference type="SUPFAM" id="SSF63882">
    <property type="entry name" value="MoeA N-terminal region -like"/>
    <property type="match status" value="1"/>
</dbReference>
<dbReference type="EMBL" id="JOPB01000005">
    <property type="protein sequence ID" value="OUI78788.1"/>
    <property type="molecule type" value="Genomic_DNA"/>
</dbReference>
<comment type="function">
    <text evidence="2 11">Catalyzes the insertion of molybdate into adenylated molybdopterin with the concomitant release of AMP.</text>
</comment>
<dbReference type="AlphaFoldDB" id="A0A251ZVU3"/>
<dbReference type="GO" id="GO:0005829">
    <property type="term" value="C:cytosol"/>
    <property type="evidence" value="ECO:0007669"/>
    <property type="project" value="TreeGrafter"/>
</dbReference>
<evidence type="ECO:0000256" key="11">
    <source>
        <dbReference type="RuleBase" id="RU365090"/>
    </source>
</evidence>
<evidence type="ECO:0000256" key="8">
    <source>
        <dbReference type="ARBA" id="ARBA00022842"/>
    </source>
</evidence>
<gene>
    <name evidence="13" type="ORF">HK18_07875</name>
</gene>
<evidence type="ECO:0000256" key="7">
    <source>
        <dbReference type="ARBA" id="ARBA00022723"/>
    </source>
</evidence>
<dbReference type="GO" id="GO:0006777">
    <property type="term" value="P:Mo-molybdopterin cofactor biosynthetic process"/>
    <property type="evidence" value="ECO:0007669"/>
    <property type="project" value="UniProtKB-UniRule"/>
</dbReference>
<dbReference type="InterPro" id="IPR038987">
    <property type="entry name" value="MoeA-like"/>
</dbReference>